<name>K8PGU8_9BRAD</name>
<evidence type="ECO:0000313" key="1">
    <source>
        <dbReference type="EMBL" id="EKS38745.1"/>
    </source>
</evidence>
<dbReference type="RefSeq" id="WP_002712080.1">
    <property type="nucleotide sequence ID" value="NZ_KB375281.1"/>
</dbReference>
<dbReference type="PANTHER" id="PTHR36513">
    <property type="entry name" value="ABC TRANSMEMBRANE TYPE-1 DOMAIN-CONTAINING PROTEIN"/>
    <property type="match status" value="1"/>
</dbReference>
<evidence type="ECO:0008006" key="3">
    <source>
        <dbReference type="Google" id="ProtNLM"/>
    </source>
</evidence>
<dbReference type="SUPFAM" id="SSF53474">
    <property type="entry name" value="alpha/beta-Hydrolases"/>
    <property type="match status" value="1"/>
</dbReference>
<dbReference type="Proteomes" id="UP000001095">
    <property type="component" value="Unassembled WGS sequence"/>
</dbReference>
<dbReference type="OrthoDB" id="9797755at2"/>
<protein>
    <recommendedName>
        <fullName evidence="3">Alpha/beta hydrolase</fullName>
    </recommendedName>
</protein>
<reference evidence="1 2" key="1">
    <citation type="submission" date="2012-04" db="EMBL/GenBank/DDBJ databases">
        <title>The Genome Sequence of Afipia clevelandensis ATCC 49720.</title>
        <authorList>
            <consortium name="The Broad Institute Genome Sequencing Platform"/>
            <person name="Earl A."/>
            <person name="Ward D."/>
            <person name="Feldgarden M."/>
            <person name="Gevers D."/>
            <person name="Huys G."/>
            <person name="Walker B."/>
            <person name="Young S.K."/>
            <person name="Zeng Q."/>
            <person name="Gargeya S."/>
            <person name="Fitzgerald M."/>
            <person name="Haas B."/>
            <person name="Abouelleil A."/>
            <person name="Alvarado L."/>
            <person name="Arachchi H.M."/>
            <person name="Berlin A."/>
            <person name="Chapman S.B."/>
            <person name="Goldberg J."/>
            <person name="Griggs A."/>
            <person name="Gujja S."/>
            <person name="Hansen M."/>
            <person name="Howarth C."/>
            <person name="Imamovic A."/>
            <person name="Larimer J."/>
            <person name="McCowen C."/>
            <person name="Montmayeur A."/>
            <person name="Murphy C."/>
            <person name="Neiman D."/>
            <person name="Pearson M."/>
            <person name="Priest M."/>
            <person name="Roberts A."/>
            <person name="Saif S."/>
            <person name="Shea T."/>
            <person name="Sisk P."/>
            <person name="Sykes S."/>
            <person name="Wortman J."/>
            <person name="Nusbaum C."/>
            <person name="Birren B."/>
        </authorList>
    </citation>
    <scope>NUCLEOTIDE SEQUENCE [LARGE SCALE GENOMIC DNA]</scope>
    <source>
        <strain evidence="1 2">ATCC 49720</strain>
    </source>
</reference>
<dbReference type="AlphaFoldDB" id="K8PGU8"/>
<organism evidence="1 2">
    <name type="scientific">Afipia clevelandensis ATCC 49720</name>
    <dbReference type="NCBI Taxonomy" id="883079"/>
    <lineage>
        <taxon>Bacteria</taxon>
        <taxon>Pseudomonadati</taxon>
        <taxon>Pseudomonadota</taxon>
        <taxon>Alphaproteobacteria</taxon>
        <taxon>Hyphomicrobiales</taxon>
        <taxon>Nitrobacteraceae</taxon>
        <taxon>Afipia</taxon>
    </lineage>
</organism>
<dbReference type="InterPro" id="IPR010297">
    <property type="entry name" value="DUF900_hydrolase"/>
</dbReference>
<accession>K8PGU8</accession>
<proteinExistence type="predicted"/>
<dbReference type="PANTHER" id="PTHR36513:SF1">
    <property type="entry name" value="TRANSMEMBRANE PROTEIN"/>
    <property type="match status" value="1"/>
</dbReference>
<dbReference type="Pfam" id="PF05990">
    <property type="entry name" value="DUF900"/>
    <property type="match status" value="1"/>
</dbReference>
<gene>
    <name evidence="1" type="ORF">HMPREF9696_01214</name>
</gene>
<comment type="caution">
    <text evidence="1">The sequence shown here is derived from an EMBL/GenBank/DDBJ whole genome shotgun (WGS) entry which is preliminary data.</text>
</comment>
<evidence type="ECO:0000313" key="2">
    <source>
        <dbReference type="Proteomes" id="UP000001095"/>
    </source>
</evidence>
<dbReference type="InterPro" id="IPR029058">
    <property type="entry name" value="AB_hydrolase_fold"/>
</dbReference>
<dbReference type="HOGENOM" id="CLU_770814_0_0_5"/>
<dbReference type="EMBL" id="AGWY01000006">
    <property type="protein sequence ID" value="EKS38745.1"/>
    <property type="molecule type" value="Genomic_DNA"/>
</dbReference>
<keyword evidence="2" id="KW-1185">Reference proteome</keyword>
<sequence length="359" mass="38767">MQKSIRVRFATNRNRVNSLEMFGSDFFDGDAKRYITGSINVVQQSNKPDTGWYPDHTTLVLDEPTPSGKTKAPQPNDIVSFARDRAAAQKLRKAGSEFGTILIPGFNSTFISALHSSAQIADAYGALECYCISWPSNGQFGLKPYRSDQTKAQKSSAFVADVLTKLLASLNAPSSAQKPQLNLVAHSMGNRALSGAMQIIRKKSPKEIKENLFEGAILAASDVPDNALSKADQLAPLVKLAKRVTTYYAGGDLALALSNAVNSWIPLGLGKPRSLGLLPKTVTTVDCSDVATTFGDDGKTHHRHQYYRCSAWVIKDVMQVLAGIAPSKIDGRKADMTGGVGGRAWWLPYDTDSLSGNAK</sequence>